<dbReference type="EMBL" id="JBHSMC010000001">
    <property type="protein sequence ID" value="MFC5463421.1"/>
    <property type="molecule type" value="Genomic_DNA"/>
</dbReference>
<accession>A0ABW0LDJ7</accession>
<keyword evidence="3" id="KW-1185">Reference proteome</keyword>
<dbReference type="RefSeq" id="WP_382346860.1">
    <property type="nucleotide sequence ID" value="NZ_JBHSMC010000001.1"/>
</dbReference>
<name>A0ABW0LDJ7_9BACI</name>
<proteinExistence type="predicted"/>
<feature type="compositionally biased region" description="Basic residues" evidence="1">
    <location>
        <begin position="1"/>
        <end position="12"/>
    </location>
</feature>
<evidence type="ECO:0000256" key="1">
    <source>
        <dbReference type="SAM" id="MobiDB-lite"/>
    </source>
</evidence>
<protein>
    <submittedName>
        <fullName evidence="2">Uncharacterized protein</fullName>
    </submittedName>
</protein>
<evidence type="ECO:0000313" key="2">
    <source>
        <dbReference type="EMBL" id="MFC5463421.1"/>
    </source>
</evidence>
<comment type="caution">
    <text evidence="2">The sequence shown here is derived from an EMBL/GenBank/DDBJ whole genome shotgun (WGS) entry which is preliminary data.</text>
</comment>
<feature type="compositionally biased region" description="Basic and acidic residues" evidence="1">
    <location>
        <begin position="13"/>
        <end position="22"/>
    </location>
</feature>
<feature type="region of interest" description="Disordered" evidence="1">
    <location>
        <begin position="1"/>
        <end position="34"/>
    </location>
</feature>
<sequence length="70" mass="8302">MATSKAKKQRQKLVREGRRNPAENRSPYAFSDLRTRTTKTKKDRLYKEKHKNHALHGGKDGFYVFLFYIS</sequence>
<gene>
    <name evidence="2" type="ORF">ACFPM4_01500</name>
</gene>
<evidence type="ECO:0000313" key="3">
    <source>
        <dbReference type="Proteomes" id="UP001596147"/>
    </source>
</evidence>
<dbReference type="Proteomes" id="UP001596147">
    <property type="component" value="Unassembled WGS sequence"/>
</dbReference>
<reference evidence="3" key="1">
    <citation type="journal article" date="2019" name="Int. J. Syst. Evol. Microbiol.">
        <title>The Global Catalogue of Microorganisms (GCM) 10K type strain sequencing project: providing services to taxonomists for standard genome sequencing and annotation.</title>
        <authorList>
            <consortium name="The Broad Institute Genomics Platform"/>
            <consortium name="The Broad Institute Genome Sequencing Center for Infectious Disease"/>
            <person name="Wu L."/>
            <person name="Ma J."/>
        </authorList>
    </citation>
    <scope>NUCLEOTIDE SEQUENCE [LARGE SCALE GENOMIC DNA]</scope>
    <source>
        <strain evidence="3">CGMCC 1.12237</strain>
    </source>
</reference>
<organism evidence="2 3">
    <name type="scientific">Lederbergia graminis</name>
    <dbReference type="NCBI Taxonomy" id="735518"/>
    <lineage>
        <taxon>Bacteria</taxon>
        <taxon>Bacillati</taxon>
        <taxon>Bacillota</taxon>
        <taxon>Bacilli</taxon>
        <taxon>Bacillales</taxon>
        <taxon>Bacillaceae</taxon>
        <taxon>Lederbergia</taxon>
    </lineage>
</organism>